<sequence length="99" mass="11684">MTFQRYTKYEVMKVNDIDKYLNNVQKTALEDIIQTIQESRTREGKPACNRYVVVNEDQPYAEVVWKLIEIQETDPSMSEDMLKDIDKTIQAYENTQEGN</sequence>
<protein>
    <submittedName>
        <fullName evidence="1">Uncharacterized protein</fullName>
    </submittedName>
</protein>
<organism evidence="1">
    <name type="scientific">marine sediment metagenome</name>
    <dbReference type="NCBI Taxonomy" id="412755"/>
    <lineage>
        <taxon>unclassified sequences</taxon>
        <taxon>metagenomes</taxon>
        <taxon>ecological metagenomes</taxon>
    </lineage>
</organism>
<name>A0A0F9FY03_9ZZZZ</name>
<gene>
    <name evidence="1" type="ORF">LCGC14_1896850</name>
</gene>
<evidence type="ECO:0000313" key="1">
    <source>
        <dbReference type="EMBL" id="KKL91223.1"/>
    </source>
</evidence>
<reference evidence="1" key="1">
    <citation type="journal article" date="2015" name="Nature">
        <title>Complex archaea that bridge the gap between prokaryotes and eukaryotes.</title>
        <authorList>
            <person name="Spang A."/>
            <person name="Saw J.H."/>
            <person name="Jorgensen S.L."/>
            <person name="Zaremba-Niedzwiedzka K."/>
            <person name="Martijn J."/>
            <person name="Lind A.E."/>
            <person name="van Eijk R."/>
            <person name="Schleper C."/>
            <person name="Guy L."/>
            <person name="Ettema T.J."/>
        </authorList>
    </citation>
    <scope>NUCLEOTIDE SEQUENCE</scope>
</reference>
<proteinExistence type="predicted"/>
<dbReference type="AlphaFoldDB" id="A0A0F9FY03"/>
<comment type="caution">
    <text evidence="1">The sequence shown here is derived from an EMBL/GenBank/DDBJ whole genome shotgun (WGS) entry which is preliminary data.</text>
</comment>
<accession>A0A0F9FY03</accession>
<dbReference type="EMBL" id="LAZR01019789">
    <property type="protein sequence ID" value="KKL91223.1"/>
    <property type="molecule type" value="Genomic_DNA"/>
</dbReference>